<dbReference type="Proteomes" id="UP001223420">
    <property type="component" value="Unassembled WGS sequence"/>
</dbReference>
<evidence type="ECO:0000313" key="2">
    <source>
        <dbReference type="Proteomes" id="UP001223420"/>
    </source>
</evidence>
<gene>
    <name evidence="1" type="ORF">QO001_000863</name>
</gene>
<dbReference type="EMBL" id="JAUSWL010000001">
    <property type="protein sequence ID" value="MDQ0541955.1"/>
    <property type="molecule type" value="Genomic_DNA"/>
</dbReference>
<reference evidence="1" key="1">
    <citation type="submission" date="2023-07" db="EMBL/GenBank/DDBJ databases">
        <title>Genomic Encyclopedia of Type Strains, Phase IV (KMG-IV): sequencing the most valuable type-strain genomes for metagenomic binning, comparative biology and taxonomic classification.</title>
        <authorList>
            <person name="Goeker M."/>
        </authorList>
    </citation>
    <scope>NUCLEOTIDE SEQUENCE</scope>
    <source>
        <strain evidence="1">DSM 19569</strain>
    </source>
</reference>
<sequence>MFCCIQEARITAATTYTSRNEVDRVLGLVAAAFDISQGAAADAGDAAGYRALVGLRAAMVRDLTDRSRPLPKLVTYTFGRVRSSLTLAQRLYGDATRADEIIAENEIVHPLFAPRAGRALSA</sequence>
<dbReference type="AlphaFoldDB" id="A0AAJ1TJ49"/>
<dbReference type="RefSeq" id="WP_230366603.1">
    <property type="nucleotide sequence ID" value="NZ_JAJALK010000006.1"/>
</dbReference>
<organism evidence="1 2">
    <name type="scientific">Methylobacterium brachiatum</name>
    <dbReference type="NCBI Taxonomy" id="269660"/>
    <lineage>
        <taxon>Bacteria</taxon>
        <taxon>Pseudomonadati</taxon>
        <taxon>Pseudomonadota</taxon>
        <taxon>Alphaproteobacteria</taxon>
        <taxon>Hyphomicrobiales</taxon>
        <taxon>Methylobacteriaceae</taxon>
        <taxon>Methylobacterium</taxon>
    </lineage>
</organism>
<proteinExistence type="predicted"/>
<protein>
    <submittedName>
        <fullName evidence="1">Prophage DNA circulation protein</fullName>
    </submittedName>
</protein>
<accession>A0AAJ1TJ49</accession>
<evidence type="ECO:0000313" key="1">
    <source>
        <dbReference type="EMBL" id="MDQ0541955.1"/>
    </source>
</evidence>
<name>A0AAJ1TJ49_9HYPH</name>
<comment type="caution">
    <text evidence="1">The sequence shown here is derived from an EMBL/GenBank/DDBJ whole genome shotgun (WGS) entry which is preliminary data.</text>
</comment>